<reference evidence="1 2" key="1">
    <citation type="journal article" date="2015" name="Int. J. Syst. Evol. Microbiol.">
        <title>Description of Sphingopyxis fribergensis sp. nov. - a soil bacterium with the ability to degrade styrene and phenylacetic acid.</title>
        <authorList>
            <person name="Oelschlagel M."/>
            <person name="Ruckert C."/>
            <person name="Kalinowski J."/>
            <person name="Schmidt G."/>
            <person name="Schlomann M."/>
            <person name="Tischler D."/>
        </authorList>
    </citation>
    <scope>NUCLEOTIDE SEQUENCE [LARGE SCALE GENOMIC DNA]</scope>
    <source>
        <strain evidence="1 2">Kp5.2</strain>
    </source>
</reference>
<dbReference type="OrthoDB" id="7203819at2"/>
<proteinExistence type="predicted"/>
<dbReference type="Proteomes" id="UP000030907">
    <property type="component" value="Chromosome"/>
</dbReference>
<dbReference type="RefSeq" id="WP_039575845.1">
    <property type="nucleotide sequence ID" value="NZ_CP009122.1"/>
</dbReference>
<protein>
    <submittedName>
        <fullName evidence="1">Uncharacterized protein</fullName>
    </submittedName>
</protein>
<gene>
    <name evidence="1" type="ORF">SKP52_14675</name>
</gene>
<dbReference type="EMBL" id="CP009122">
    <property type="protein sequence ID" value="AJA09817.1"/>
    <property type="molecule type" value="Genomic_DNA"/>
</dbReference>
<sequence>MISIHSSADMARALALPLEPDILELLALRRDQLLEYDDYDLGELAHFLVAEPADTVAAIEGVVGVPLATNLVDGSKYGDPGFTANFEYVERHGAWFEAVTIVSDDGFGIVLLVPDRPDIDASLLELVRDHA</sequence>
<organism evidence="1 2">
    <name type="scientific">Sphingopyxis fribergensis</name>
    <dbReference type="NCBI Taxonomy" id="1515612"/>
    <lineage>
        <taxon>Bacteria</taxon>
        <taxon>Pseudomonadati</taxon>
        <taxon>Pseudomonadota</taxon>
        <taxon>Alphaproteobacteria</taxon>
        <taxon>Sphingomonadales</taxon>
        <taxon>Sphingomonadaceae</taxon>
        <taxon>Sphingopyxis</taxon>
    </lineage>
</organism>
<dbReference type="HOGENOM" id="CLU_1926212_0_0_5"/>
<keyword evidence="2" id="KW-1185">Reference proteome</keyword>
<evidence type="ECO:0000313" key="2">
    <source>
        <dbReference type="Proteomes" id="UP000030907"/>
    </source>
</evidence>
<dbReference type="KEGG" id="sphk:SKP52_14675"/>
<name>A0A0A7PPH4_9SPHN</name>
<dbReference type="STRING" id="1515612.SKP52_14675"/>
<accession>A0A0A7PPH4</accession>
<dbReference type="AlphaFoldDB" id="A0A0A7PPH4"/>
<evidence type="ECO:0000313" key="1">
    <source>
        <dbReference type="EMBL" id="AJA09817.1"/>
    </source>
</evidence>